<gene>
    <name evidence="12" type="primary">malQ</name>
    <name evidence="12" type="ORF">HMPREF9444_01301</name>
</gene>
<keyword evidence="5 10" id="KW-0328">Glycosyltransferase</keyword>
<dbReference type="InterPro" id="IPR017853">
    <property type="entry name" value="GH"/>
</dbReference>
<dbReference type="GO" id="GO:0004134">
    <property type="term" value="F:4-alpha-glucanotransferase activity"/>
    <property type="evidence" value="ECO:0007669"/>
    <property type="project" value="UniProtKB-EC"/>
</dbReference>
<reference evidence="12 13" key="1">
    <citation type="submission" date="2011-01" db="EMBL/GenBank/DDBJ databases">
        <authorList>
            <person name="Weinstock G."/>
            <person name="Sodergren E."/>
            <person name="Clifton S."/>
            <person name="Fulton L."/>
            <person name="Fulton B."/>
            <person name="Courtney L."/>
            <person name="Fronick C."/>
            <person name="Harrison M."/>
            <person name="Strong C."/>
            <person name="Farmer C."/>
            <person name="Delahaunty K."/>
            <person name="Markovic C."/>
            <person name="Hall O."/>
            <person name="Minx P."/>
            <person name="Tomlinson C."/>
            <person name="Mitreva M."/>
            <person name="Hou S."/>
            <person name="Chen J."/>
            <person name="Wollam A."/>
            <person name="Pepin K.H."/>
            <person name="Johnson M."/>
            <person name="Bhonagiri V."/>
            <person name="Zhang X."/>
            <person name="Suruliraj S."/>
            <person name="Warren W."/>
            <person name="Chinwalla A."/>
            <person name="Mardis E.R."/>
            <person name="Wilson R.K."/>
        </authorList>
    </citation>
    <scope>NUCLEOTIDE SEQUENCE [LARGE SCALE GENOMIC DNA]</scope>
    <source>
        <strain evidence="13">DSM 22608 / JCM 16073 / KCTC 15190 / YIT 12066</strain>
    </source>
</reference>
<evidence type="ECO:0000259" key="11">
    <source>
        <dbReference type="Pfam" id="PF21226"/>
    </source>
</evidence>
<dbReference type="eggNOG" id="COG1640">
    <property type="taxonomic scope" value="Bacteria"/>
</dbReference>
<dbReference type="PANTHER" id="PTHR32438:SF5">
    <property type="entry name" value="4-ALPHA-GLUCANOTRANSFERASE DPE1, CHLOROPLASTIC_AMYLOPLASTIC"/>
    <property type="match status" value="1"/>
</dbReference>
<evidence type="ECO:0000256" key="4">
    <source>
        <dbReference type="ARBA" id="ARBA00020295"/>
    </source>
</evidence>
<evidence type="ECO:0000256" key="8">
    <source>
        <dbReference type="ARBA" id="ARBA00031423"/>
    </source>
</evidence>
<evidence type="ECO:0000256" key="2">
    <source>
        <dbReference type="ARBA" id="ARBA00005684"/>
    </source>
</evidence>
<evidence type="ECO:0000256" key="5">
    <source>
        <dbReference type="ARBA" id="ARBA00022676"/>
    </source>
</evidence>
<dbReference type="RefSeq" id="WP_009143495.1">
    <property type="nucleotide sequence ID" value="NZ_GL831003.1"/>
</dbReference>
<organism evidence="12 13">
    <name type="scientific">Succinatimonas hippei (strain DSM 22608 / JCM 16073 / KCTC 15190 / YIT 12066)</name>
    <dbReference type="NCBI Taxonomy" id="762983"/>
    <lineage>
        <taxon>Bacteria</taxon>
        <taxon>Pseudomonadati</taxon>
        <taxon>Pseudomonadota</taxon>
        <taxon>Gammaproteobacteria</taxon>
        <taxon>Aeromonadales</taxon>
        <taxon>Succinivibrionaceae</taxon>
        <taxon>Succinatimonas</taxon>
    </lineage>
</organism>
<evidence type="ECO:0000256" key="1">
    <source>
        <dbReference type="ARBA" id="ARBA00000439"/>
    </source>
</evidence>
<accession>E8LKQ7</accession>
<evidence type="ECO:0000256" key="10">
    <source>
        <dbReference type="RuleBase" id="RU361207"/>
    </source>
</evidence>
<dbReference type="Pfam" id="PF02446">
    <property type="entry name" value="Glyco_hydro_77"/>
    <property type="match status" value="1"/>
</dbReference>
<dbReference type="NCBIfam" id="TIGR00217">
    <property type="entry name" value="malQ"/>
    <property type="match status" value="1"/>
</dbReference>
<evidence type="ECO:0000256" key="9">
    <source>
        <dbReference type="ARBA" id="ARBA00031501"/>
    </source>
</evidence>
<dbReference type="HOGENOM" id="CLU_022072_1_1_6"/>
<evidence type="ECO:0000313" key="13">
    <source>
        <dbReference type="Proteomes" id="UP000018458"/>
    </source>
</evidence>
<dbReference type="EC" id="2.4.1.25" evidence="3 10"/>
<feature type="domain" description="MalQ N-terminal beta-sandwich" evidence="11">
    <location>
        <begin position="66"/>
        <end position="166"/>
    </location>
</feature>
<name>E8LKQ7_SUCHY</name>
<dbReference type="SUPFAM" id="SSF51445">
    <property type="entry name" value="(Trans)glycosidases"/>
    <property type="match status" value="1"/>
</dbReference>
<keyword evidence="6 10" id="KW-0808">Transferase</keyword>
<dbReference type="STRING" id="762983.HMPREF9444_01301"/>
<protein>
    <recommendedName>
        <fullName evidence="4 10">4-alpha-glucanotransferase</fullName>
        <ecNumber evidence="3 10">2.4.1.25</ecNumber>
    </recommendedName>
    <alternativeName>
        <fullName evidence="8 10">Amylomaltase</fullName>
    </alternativeName>
    <alternativeName>
        <fullName evidence="9 10">Disproportionating enzyme</fullName>
    </alternativeName>
</protein>
<keyword evidence="13" id="KW-1185">Reference proteome</keyword>
<dbReference type="OrthoDB" id="9763489at2"/>
<dbReference type="GO" id="GO:0005975">
    <property type="term" value="P:carbohydrate metabolic process"/>
    <property type="evidence" value="ECO:0007669"/>
    <property type="project" value="InterPro"/>
</dbReference>
<comment type="caution">
    <text evidence="12">The sequence shown here is derived from an EMBL/GenBank/DDBJ whole genome shotgun (WGS) entry which is preliminary data.</text>
</comment>
<evidence type="ECO:0000313" key="12">
    <source>
        <dbReference type="EMBL" id="EFY06895.1"/>
    </source>
</evidence>
<dbReference type="InterPro" id="IPR048458">
    <property type="entry name" value="MalQ_N"/>
</dbReference>
<dbReference type="Proteomes" id="UP000018458">
    <property type="component" value="Unassembled WGS sequence"/>
</dbReference>
<comment type="similarity">
    <text evidence="2 10">Belongs to the disproportionating enzyme family.</text>
</comment>
<keyword evidence="7 10" id="KW-0119">Carbohydrate metabolism</keyword>
<dbReference type="Gene3D" id="3.20.20.80">
    <property type="entry name" value="Glycosidases"/>
    <property type="match status" value="1"/>
</dbReference>
<comment type="catalytic activity">
    <reaction evidence="1 10">
        <text>Transfers a segment of a (1-&gt;4)-alpha-D-glucan to a new position in an acceptor, which may be glucose or a (1-&gt;4)-alpha-D-glucan.</text>
        <dbReference type="EC" id="2.4.1.25"/>
    </reaction>
</comment>
<dbReference type="EMBL" id="AEVO01000067">
    <property type="protein sequence ID" value="EFY06895.1"/>
    <property type="molecule type" value="Genomic_DNA"/>
</dbReference>
<evidence type="ECO:0000256" key="7">
    <source>
        <dbReference type="ARBA" id="ARBA00023277"/>
    </source>
</evidence>
<sequence>MIDLEKLADQMGIARDYIDSCGQYTVIAKDSRIAALSAMGFPVHDESEMEKVLKTMELYPYTEVMEPVLVLRDGDKPFIYFNTPASFDEKGKISWSLTLEDGTEYKDSFPLSEVEIADYKTVQGQEFDKRRFIIKEDLPYGYHTFRIKISGAGKAINKEMSLIRAPLKCYVPDAIAQGKKIWGVSTQLYSLRSKQNWGIGDFHDLKDLLSYVAETGGHFVGLNPLHAGYPANPDPDMVSPYSPSSRYWLNVIYIRIEDIPEFNLSAKAKEIVYQNSFQQKLRALRDREYVDYRTVIELKLKVLRTLFDSLRLDDKRSLRGRKFLEFIEKGGSSLINMATYDALQASLYAKGVNAWGWKLFPKEYRSFVSPFVEAWRKEHIDEVRFYCYLQFIAKEQLEEAYLVAKKAGMIVGTYRDLAVGVAPGSCDVWSDEDGIYREKAEIGAPPDMLGPLGQSWGLAPMDPYSLKQSAYRKFIALYQANMQSCGALRIDHAAGLYRMWWVPPEHRPTEGAYVAYPIHDLLGIIALESHRNKCMLIAEDLGTIPMELRHALKEANTFSYKLFFGERAFDGGYIAPKDYEKQAISALTTHDMPTLKGWWTLSDLTLGQKLGIYAPADATRLAFDRNNAKQRILDSLHGLMSVGAEVPRHAADCPMSEALAVGMQIHMCRGNCALYSSQIEDWIGVEKPVNVPGTFREYPNWRRKLTANLDEIFSDPKVLELTAKMTQARDHAK</sequence>
<evidence type="ECO:0000256" key="6">
    <source>
        <dbReference type="ARBA" id="ARBA00022679"/>
    </source>
</evidence>
<proteinExistence type="inferred from homology"/>
<dbReference type="PANTHER" id="PTHR32438">
    <property type="entry name" value="4-ALPHA-GLUCANOTRANSFERASE DPE1, CHLOROPLASTIC/AMYLOPLASTIC"/>
    <property type="match status" value="1"/>
</dbReference>
<dbReference type="NCBIfam" id="NF008274">
    <property type="entry name" value="PRK11052.1"/>
    <property type="match status" value="1"/>
</dbReference>
<dbReference type="Pfam" id="PF21226">
    <property type="entry name" value="MalQ_N"/>
    <property type="match status" value="1"/>
</dbReference>
<evidence type="ECO:0000256" key="3">
    <source>
        <dbReference type="ARBA" id="ARBA00012560"/>
    </source>
</evidence>
<dbReference type="AlphaFoldDB" id="E8LKQ7"/>
<dbReference type="InterPro" id="IPR003385">
    <property type="entry name" value="Glyco_hydro_77"/>
</dbReference>